<dbReference type="Proteomes" id="UP000182945">
    <property type="component" value="Chromosome"/>
</dbReference>
<organism evidence="8 9">
    <name type="scientific">Virgibacillus halodenitrificans</name>
    <name type="common">Bacillus halodenitrificans</name>
    <dbReference type="NCBI Taxonomy" id="1482"/>
    <lineage>
        <taxon>Bacteria</taxon>
        <taxon>Bacillati</taxon>
        <taxon>Bacillota</taxon>
        <taxon>Bacilli</taxon>
        <taxon>Bacillales</taxon>
        <taxon>Bacillaceae</taxon>
        <taxon>Virgibacillus</taxon>
    </lineage>
</organism>
<accession>A0AAC9J122</accession>
<dbReference type="InterPro" id="IPR002903">
    <property type="entry name" value="RsmH"/>
</dbReference>
<dbReference type="Pfam" id="PF01795">
    <property type="entry name" value="Methyltransf_5"/>
    <property type="match status" value="1"/>
</dbReference>
<dbReference type="PANTHER" id="PTHR11265:SF0">
    <property type="entry name" value="12S RRNA N4-METHYLCYTIDINE METHYLTRANSFERASE"/>
    <property type="match status" value="1"/>
</dbReference>
<dbReference type="HAMAP" id="MF_01007">
    <property type="entry name" value="16SrRNA_methyltr_H"/>
    <property type="match status" value="1"/>
</dbReference>
<dbReference type="InterPro" id="IPR023397">
    <property type="entry name" value="SAM-dep_MeTrfase_MraW_recog"/>
</dbReference>
<comment type="function">
    <text evidence="7">Specifically methylates the N4 position of cytidine in position 1402 (C1402) of 16S rRNA.</text>
</comment>
<keyword evidence="5 7" id="KW-0808">Transferase</keyword>
<feature type="binding site" evidence="7">
    <location>
        <position position="111"/>
    </location>
    <ligand>
        <name>S-adenosyl-L-methionine</name>
        <dbReference type="ChEBI" id="CHEBI:59789"/>
    </ligand>
</feature>
<feature type="binding site" evidence="7">
    <location>
        <position position="104"/>
    </location>
    <ligand>
        <name>S-adenosyl-L-methionine</name>
        <dbReference type="ChEBI" id="CHEBI:59789"/>
    </ligand>
</feature>
<keyword evidence="6 7" id="KW-0949">S-adenosyl-L-methionine</keyword>
<name>A0AAC9J122_VIRHA</name>
<comment type="similarity">
    <text evidence="1 7">Belongs to the methyltransferase superfamily. RsmH family.</text>
</comment>
<dbReference type="GO" id="GO:0070475">
    <property type="term" value="P:rRNA base methylation"/>
    <property type="evidence" value="ECO:0007669"/>
    <property type="project" value="UniProtKB-UniRule"/>
</dbReference>
<dbReference type="Gene3D" id="1.10.150.170">
    <property type="entry name" value="Putative methyltransferase TM0872, insert domain"/>
    <property type="match status" value="1"/>
</dbReference>
<dbReference type="NCBIfam" id="TIGR00006">
    <property type="entry name" value="16S rRNA (cytosine(1402)-N(4))-methyltransferase RsmH"/>
    <property type="match status" value="1"/>
</dbReference>
<dbReference type="InterPro" id="IPR029063">
    <property type="entry name" value="SAM-dependent_MTases_sf"/>
</dbReference>
<protein>
    <recommendedName>
        <fullName evidence="7">Ribosomal RNA small subunit methyltransferase H</fullName>
        <ecNumber evidence="7">2.1.1.199</ecNumber>
    </recommendedName>
    <alternativeName>
        <fullName evidence="7">16S rRNA m(4)C1402 methyltransferase</fullName>
    </alternativeName>
    <alternativeName>
        <fullName evidence="7">rRNA (cytosine-N(4)-)-methyltransferase RsmH</fullName>
    </alternativeName>
</protein>
<proteinExistence type="inferred from homology"/>
<dbReference type="SUPFAM" id="SSF81799">
    <property type="entry name" value="Putative methyltransferase TM0872, insert domain"/>
    <property type="match status" value="1"/>
</dbReference>
<feature type="binding site" evidence="7">
    <location>
        <begin position="36"/>
        <end position="38"/>
    </location>
    <ligand>
        <name>S-adenosyl-L-methionine</name>
        <dbReference type="ChEBI" id="CHEBI:59789"/>
    </ligand>
</feature>
<keyword evidence="2 7" id="KW-0963">Cytoplasm</keyword>
<keyword evidence="3 7" id="KW-0698">rRNA processing</keyword>
<comment type="catalytic activity">
    <reaction evidence="7">
        <text>cytidine(1402) in 16S rRNA + S-adenosyl-L-methionine = N(4)-methylcytidine(1402) in 16S rRNA + S-adenosyl-L-homocysteine + H(+)</text>
        <dbReference type="Rhea" id="RHEA:42928"/>
        <dbReference type="Rhea" id="RHEA-COMP:10286"/>
        <dbReference type="Rhea" id="RHEA-COMP:10287"/>
        <dbReference type="ChEBI" id="CHEBI:15378"/>
        <dbReference type="ChEBI" id="CHEBI:57856"/>
        <dbReference type="ChEBI" id="CHEBI:59789"/>
        <dbReference type="ChEBI" id="CHEBI:74506"/>
        <dbReference type="ChEBI" id="CHEBI:82748"/>
        <dbReference type="EC" id="2.1.1.199"/>
    </reaction>
</comment>
<dbReference type="GO" id="GO:0005737">
    <property type="term" value="C:cytoplasm"/>
    <property type="evidence" value="ECO:0007669"/>
    <property type="project" value="UniProtKB-SubCell"/>
</dbReference>
<dbReference type="FunFam" id="1.10.150.170:FF:000001">
    <property type="entry name" value="Ribosomal RNA small subunit methyltransferase H"/>
    <property type="match status" value="1"/>
</dbReference>
<dbReference type="KEGG" id="vhl:BME96_11235"/>
<dbReference type="EC" id="2.1.1.199" evidence="7"/>
<evidence type="ECO:0000313" key="9">
    <source>
        <dbReference type="Proteomes" id="UP000182945"/>
    </source>
</evidence>
<evidence type="ECO:0000256" key="4">
    <source>
        <dbReference type="ARBA" id="ARBA00022603"/>
    </source>
</evidence>
<gene>
    <name evidence="7" type="primary">rsmH</name>
    <name evidence="8" type="ORF">BME96_11235</name>
</gene>
<dbReference type="AlphaFoldDB" id="A0AAC9J122"/>
<sequence>MGECVFEHYSVLKKETIDGLNIKPDGTYVDCTVGGGGHSEQIASKLNENGLLIAFDQDLDALQAAKERLKVYQDRILFIHSNFRGLEEELLNNQIEHVDGILFDLGVSSPQLDRGDRGFSYQHDAPLDMRMDQTKELNAYEIVNSWSYNDLVSIFFKYGEEKFSKQIARKIEAYRKTKEIRTTHQLVELIKEGIPAAARRKGGHPAKRIFQALRIAVNDELTAFNDALHQAARVVGVGGRIVVITFHSLEDRLCKQAFKKWSTAKETPKNLPIIPESHEAPFTLLNRKPISADEIELEENRRSRSAKLRIIKKIKPWKEEFTYEEGWKK</sequence>
<dbReference type="PANTHER" id="PTHR11265">
    <property type="entry name" value="S-ADENOSYL-METHYLTRANSFERASE MRAW"/>
    <property type="match status" value="1"/>
</dbReference>
<evidence type="ECO:0000256" key="6">
    <source>
        <dbReference type="ARBA" id="ARBA00022691"/>
    </source>
</evidence>
<dbReference type="GO" id="GO:0071424">
    <property type="term" value="F:rRNA (cytosine-N4-)-methyltransferase activity"/>
    <property type="evidence" value="ECO:0007669"/>
    <property type="project" value="UniProtKB-UniRule"/>
</dbReference>
<evidence type="ECO:0000256" key="2">
    <source>
        <dbReference type="ARBA" id="ARBA00022490"/>
    </source>
</evidence>
<evidence type="ECO:0000256" key="1">
    <source>
        <dbReference type="ARBA" id="ARBA00010396"/>
    </source>
</evidence>
<dbReference type="EMBL" id="CP017962">
    <property type="protein sequence ID" value="APC48724.1"/>
    <property type="molecule type" value="Genomic_DNA"/>
</dbReference>
<evidence type="ECO:0000256" key="3">
    <source>
        <dbReference type="ARBA" id="ARBA00022552"/>
    </source>
</evidence>
<feature type="binding site" evidence="7">
    <location>
        <position position="83"/>
    </location>
    <ligand>
        <name>S-adenosyl-L-methionine</name>
        <dbReference type="ChEBI" id="CHEBI:59789"/>
    </ligand>
</feature>
<evidence type="ECO:0000256" key="7">
    <source>
        <dbReference type="HAMAP-Rule" id="MF_01007"/>
    </source>
</evidence>
<keyword evidence="4 7" id="KW-0489">Methyltransferase</keyword>
<evidence type="ECO:0000313" key="8">
    <source>
        <dbReference type="EMBL" id="APC48724.1"/>
    </source>
</evidence>
<reference evidence="8 9" key="1">
    <citation type="submission" date="2016-11" db="EMBL/GenBank/DDBJ databases">
        <title>Complete genome sequencing of Virgibacillus halodenitrificans PDB-F2.</title>
        <authorList>
            <person name="Sun Z."/>
            <person name="Zhou Y."/>
            <person name="Li H."/>
        </authorList>
    </citation>
    <scope>NUCLEOTIDE SEQUENCE [LARGE SCALE GENOMIC DNA]</scope>
    <source>
        <strain evidence="8 9">PDB-F2</strain>
    </source>
</reference>
<dbReference type="Gene3D" id="3.40.50.150">
    <property type="entry name" value="Vaccinia Virus protein VP39"/>
    <property type="match status" value="1"/>
</dbReference>
<evidence type="ECO:0000256" key="5">
    <source>
        <dbReference type="ARBA" id="ARBA00022679"/>
    </source>
</evidence>
<dbReference type="SUPFAM" id="SSF53335">
    <property type="entry name" value="S-adenosyl-L-methionine-dependent methyltransferases"/>
    <property type="match status" value="1"/>
</dbReference>
<feature type="binding site" evidence="7">
    <location>
        <position position="56"/>
    </location>
    <ligand>
        <name>S-adenosyl-L-methionine</name>
        <dbReference type="ChEBI" id="CHEBI:59789"/>
    </ligand>
</feature>
<comment type="subcellular location">
    <subcellularLocation>
        <location evidence="7">Cytoplasm</location>
    </subcellularLocation>
</comment>
<dbReference type="PIRSF" id="PIRSF004486">
    <property type="entry name" value="MraW"/>
    <property type="match status" value="1"/>
</dbReference>